<evidence type="ECO:0000259" key="6">
    <source>
        <dbReference type="Pfam" id="PF00082"/>
    </source>
</evidence>
<dbReference type="SUPFAM" id="SSF52743">
    <property type="entry name" value="Subtilisin-like"/>
    <property type="match status" value="1"/>
</dbReference>
<protein>
    <submittedName>
        <fullName evidence="7">Subtilase family protein</fullName>
    </submittedName>
</protein>
<dbReference type="PROSITE" id="PS51892">
    <property type="entry name" value="SUBTILASE"/>
    <property type="match status" value="1"/>
</dbReference>
<dbReference type="RefSeq" id="WP_132113569.1">
    <property type="nucleotide sequence ID" value="NZ_SLWS01000002.1"/>
</dbReference>
<name>A0A4R2JPI4_9PSEU</name>
<feature type="active site" description="Charge relay system" evidence="5">
    <location>
        <position position="217"/>
    </location>
</feature>
<dbReference type="InterPro" id="IPR023828">
    <property type="entry name" value="Peptidase_S8_Ser-AS"/>
</dbReference>
<evidence type="ECO:0000256" key="3">
    <source>
        <dbReference type="ARBA" id="ARBA00022801"/>
    </source>
</evidence>
<feature type="active site" description="Charge relay system" evidence="5">
    <location>
        <position position="428"/>
    </location>
</feature>
<dbReference type="PANTHER" id="PTHR43806:SF11">
    <property type="entry name" value="CEREVISIN-RELATED"/>
    <property type="match status" value="1"/>
</dbReference>
<dbReference type="InterPro" id="IPR015500">
    <property type="entry name" value="Peptidase_S8_subtilisin-rel"/>
</dbReference>
<dbReference type="CDD" id="cd00306">
    <property type="entry name" value="Peptidases_S8_S53"/>
    <property type="match status" value="1"/>
</dbReference>
<keyword evidence="3 5" id="KW-0378">Hydrolase</keyword>
<dbReference type="GO" id="GO:0006508">
    <property type="term" value="P:proteolysis"/>
    <property type="evidence" value="ECO:0007669"/>
    <property type="project" value="UniProtKB-KW"/>
</dbReference>
<dbReference type="GO" id="GO:0004252">
    <property type="term" value="F:serine-type endopeptidase activity"/>
    <property type="evidence" value="ECO:0007669"/>
    <property type="project" value="UniProtKB-UniRule"/>
</dbReference>
<keyword evidence="2 5" id="KW-0645">Protease</keyword>
<evidence type="ECO:0000256" key="2">
    <source>
        <dbReference type="ARBA" id="ARBA00022670"/>
    </source>
</evidence>
<evidence type="ECO:0000313" key="8">
    <source>
        <dbReference type="Proteomes" id="UP000295680"/>
    </source>
</evidence>
<keyword evidence="8" id="KW-1185">Reference proteome</keyword>
<dbReference type="Proteomes" id="UP000295680">
    <property type="component" value="Unassembled WGS sequence"/>
</dbReference>
<evidence type="ECO:0000313" key="7">
    <source>
        <dbReference type="EMBL" id="TCO62073.1"/>
    </source>
</evidence>
<dbReference type="EMBL" id="SLWS01000002">
    <property type="protein sequence ID" value="TCO62073.1"/>
    <property type="molecule type" value="Genomic_DNA"/>
</dbReference>
<evidence type="ECO:0000256" key="5">
    <source>
        <dbReference type="PROSITE-ProRule" id="PRU01240"/>
    </source>
</evidence>
<evidence type="ECO:0000256" key="1">
    <source>
        <dbReference type="ARBA" id="ARBA00011073"/>
    </source>
</evidence>
<feature type="domain" description="Peptidase S8/S53" evidence="6">
    <location>
        <begin position="211"/>
        <end position="461"/>
    </location>
</feature>
<gene>
    <name evidence="7" type="ORF">EV192_102210</name>
</gene>
<comment type="similarity">
    <text evidence="1 5">Belongs to the peptidase S8 family.</text>
</comment>
<reference evidence="7 8" key="1">
    <citation type="submission" date="2019-03" db="EMBL/GenBank/DDBJ databases">
        <title>Genomic Encyclopedia of Type Strains, Phase IV (KMG-IV): sequencing the most valuable type-strain genomes for metagenomic binning, comparative biology and taxonomic classification.</title>
        <authorList>
            <person name="Goeker M."/>
        </authorList>
    </citation>
    <scope>NUCLEOTIDE SEQUENCE [LARGE SCALE GENOMIC DNA]</scope>
    <source>
        <strain evidence="7 8">DSM 45934</strain>
    </source>
</reference>
<dbReference type="Gene3D" id="2.60.120.380">
    <property type="match status" value="1"/>
</dbReference>
<organism evidence="7 8">
    <name type="scientific">Actinocrispum wychmicini</name>
    <dbReference type="NCBI Taxonomy" id="1213861"/>
    <lineage>
        <taxon>Bacteria</taxon>
        <taxon>Bacillati</taxon>
        <taxon>Actinomycetota</taxon>
        <taxon>Actinomycetes</taxon>
        <taxon>Pseudonocardiales</taxon>
        <taxon>Pseudonocardiaceae</taxon>
        <taxon>Actinocrispum</taxon>
    </lineage>
</organism>
<feature type="active site" description="Charge relay system" evidence="5">
    <location>
        <position position="266"/>
    </location>
</feature>
<dbReference type="InterPro" id="IPR050131">
    <property type="entry name" value="Peptidase_S8_subtilisin-like"/>
</dbReference>
<comment type="caution">
    <text evidence="7">The sequence shown here is derived from an EMBL/GenBank/DDBJ whole genome shotgun (WGS) entry which is preliminary data.</text>
</comment>
<dbReference type="Pfam" id="PF00082">
    <property type="entry name" value="Peptidase_S8"/>
    <property type="match status" value="1"/>
</dbReference>
<dbReference type="Gene3D" id="3.40.50.200">
    <property type="entry name" value="Peptidase S8/S53 domain"/>
    <property type="match status" value="1"/>
</dbReference>
<accession>A0A4R2JPI4</accession>
<dbReference type="InterPro" id="IPR000209">
    <property type="entry name" value="Peptidase_S8/S53_dom"/>
</dbReference>
<keyword evidence="4 5" id="KW-0720">Serine protease</keyword>
<dbReference type="OrthoDB" id="614750at2"/>
<evidence type="ECO:0000256" key="4">
    <source>
        <dbReference type="ARBA" id="ARBA00022825"/>
    </source>
</evidence>
<proteinExistence type="inferred from homology"/>
<dbReference type="InterPro" id="IPR036852">
    <property type="entry name" value="Peptidase_S8/S53_dom_sf"/>
</dbReference>
<dbReference type="PRINTS" id="PR00723">
    <property type="entry name" value="SUBTILISIN"/>
</dbReference>
<dbReference type="AlphaFoldDB" id="A0A4R2JPI4"/>
<dbReference type="PANTHER" id="PTHR43806">
    <property type="entry name" value="PEPTIDASE S8"/>
    <property type="match status" value="1"/>
</dbReference>
<sequence length="854" mass="91438">MRIDIDEPHGRTARYALASANLHERTVSALRLDGRTPTTFVADEVVVDAADRDLIDRMLAHGGRIVRDVYDPDPPAEFRDAGLGRETPVDLAGLPRSVRIQFERVPEARDVDLEAYLSRAGLPAERLTFSDDTAAALTRLIAPMVTDGRGIWLNEIGTDATLPLHEPHEGPYLAFDIDPFKWNSMTGRTRVAAAWQLIESMRIARSVSPVVFICIVDSGFWFDAPQAPPDSAGAQTFADIGAGGPQWNAVSDSQGIPTGPGRTNYHGTSVAGVAGAVVGNKKAAAGSGGTVAHLCFFYDDRTADSAKTAMIRCAQWGIPIVNYSGTFTSIELFFGTSAWNDTFNWAADNGTIMFAAAGNDNISLPDDAVKRPASRTPRALTIGALNDDGTKAGFSNYGSSVDLWAPGVNIPLVPNPGAMDGKPLSGTSFSAPLTAGVAAMVRAANPNLTMDQVRDTLVNTGWDGAGPGGKGLDAYAAVWAAMAGRFAEDVFEKPQETLFPHADGTFKPIFNEAINRNGDRDTFLINVSAFSTIQVDLQWYERLANVTLAIEATDPASMADPDSTVVSTGAGAALLTAAVGSGQYRIVVTGNGPTAYLLTGRLTPGHLDPDWFEGNDSFDTATQLRFVRNPIPDLHHRSKHGPGSFNLTLHTSGTGPGTTDVDYFTFTVPTDIGALNIPQIIVHSDEQVDVTAYDAARQQIFSKHDRDVTLSWKPGETCYLRVSGSTHTRYSLYVGLTLNDEALHKNWPEVQILPHWWEGPHPDWVKGETYRGIILNEDVLSDGQLVIGEATTGVLPASVRVELLDDAGNIAAESVDTAGRRTFDVAGLEQGAYVLRITSGEQAPVAITVQAPLG</sequence>
<dbReference type="PROSITE" id="PS00138">
    <property type="entry name" value="SUBTILASE_SER"/>
    <property type="match status" value="1"/>
</dbReference>